<evidence type="ECO:0000256" key="3">
    <source>
        <dbReference type="ARBA" id="ARBA00022741"/>
    </source>
</evidence>
<protein>
    <submittedName>
        <fullName evidence="11">Structural maintenance of chromosomes protein 4</fullName>
    </submittedName>
</protein>
<evidence type="ECO:0000256" key="4">
    <source>
        <dbReference type="ARBA" id="ARBA00022840"/>
    </source>
</evidence>
<feature type="domain" description="SMC hinge" evidence="10">
    <location>
        <begin position="581"/>
        <end position="696"/>
    </location>
</feature>
<dbReference type="PIRSF" id="PIRSF005719">
    <property type="entry name" value="SMC"/>
    <property type="match status" value="1"/>
</dbReference>
<feature type="coiled-coil region" evidence="8">
    <location>
        <begin position="330"/>
        <end position="364"/>
    </location>
</feature>
<comment type="similarity">
    <text evidence="2">Belongs to the SMC family. SMC4 subfamily.</text>
</comment>
<keyword evidence="12" id="KW-1185">Reference proteome</keyword>
<evidence type="ECO:0000256" key="5">
    <source>
        <dbReference type="ARBA" id="ARBA00023054"/>
    </source>
</evidence>
<gene>
    <name evidence="11" type="primary">SMC4_2</name>
    <name evidence="11" type="ORF">LPJ53_005941</name>
</gene>
<dbReference type="Proteomes" id="UP001149813">
    <property type="component" value="Unassembled WGS sequence"/>
</dbReference>
<dbReference type="OrthoDB" id="5575062at2759"/>
<feature type="coiled-coil region" evidence="8">
    <location>
        <begin position="1072"/>
        <end position="1133"/>
    </location>
</feature>
<dbReference type="AlphaFoldDB" id="A0A9W8CP85"/>
<evidence type="ECO:0000259" key="10">
    <source>
        <dbReference type="SMART" id="SM00968"/>
    </source>
</evidence>
<dbReference type="GO" id="GO:0005634">
    <property type="term" value="C:nucleus"/>
    <property type="evidence" value="ECO:0007669"/>
    <property type="project" value="UniProtKB-SubCell"/>
</dbReference>
<dbReference type="EMBL" id="JANBOJ010000439">
    <property type="protein sequence ID" value="KAJ1719261.1"/>
    <property type="molecule type" value="Genomic_DNA"/>
</dbReference>
<dbReference type="InterPro" id="IPR027417">
    <property type="entry name" value="P-loop_NTPase"/>
</dbReference>
<feature type="coiled-coil region" evidence="8">
    <location>
        <begin position="506"/>
        <end position="543"/>
    </location>
</feature>
<evidence type="ECO:0000256" key="1">
    <source>
        <dbReference type="ARBA" id="ARBA00004123"/>
    </source>
</evidence>
<keyword evidence="6" id="KW-0226">DNA condensation</keyword>
<dbReference type="GO" id="GO:0016887">
    <property type="term" value="F:ATP hydrolysis activity"/>
    <property type="evidence" value="ECO:0007669"/>
    <property type="project" value="InterPro"/>
</dbReference>
<evidence type="ECO:0000256" key="8">
    <source>
        <dbReference type="SAM" id="Coils"/>
    </source>
</evidence>
<evidence type="ECO:0000313" key="12">
    <source>
        <dbReference type="Proteomes" id="UP001149813"/>
    </source>
</evidence>
<accession>A0A9W8CP85</accession>
<dbReference type="GO" id="GO:0005524">
    <property type="term" value="F:ATP binding"/>
    <property type="evidence" value="ECO:0007669"/>
    <property type="project" value="UniProtKB-KW"/>
</dbReference>
<dbReference type="PANTHER" id="PTHR18937:SF172">
    <property type="entry name" value="STRUCTURAL MAINTENANCE OF CHROMOSOMES PROTEIN"/>
    <property type="match status" value="1"/>
</dbReference>
<keyword evidence="7" id="KW-0539">Nucleus</keyword>
<dbReference type="SMART" id="SM00968">
    <property type="entry name" value="SMC_hinge"/>
    <property type="match status" value="1"/>
</dbReference>
<dbReference type="SUPFAM" id="SSF52540">
    <property type="entry name" value="P-loop containing nucleoside triphosphate hydrolases"/>
    <property type="match status" value="2"/>
</dbReference>
<evidence type="ECO:0000256" key="7">
    <source>
        <dbReference type="ARBA" id="ARBA00023242"/>
    </source>
</evidence>
<dbReference type="GO" id="GO:0000796">
    <property type="term" value="C:condensin complex"/>
    <property type="evidence" value="ECO:0007669"/>
    <property type="project" value="TreeGrafter"/>
</dbReference>
<evidence type="ECO:0000313" key="11">
    <source>
        <dbReference type="EMBL" id="KAJ1719261.1"/>
    </source>
</evidence>
<dbReference type="PANTHER" id="PTHR18937">
    <property type="entry name" value="STRUCTURAL MAINTENANCE OF CHROMOSOMES SMC FAMILY MEMBER"/>
    <property type="match status" value="1"/>
</dbReference>
<dbReference type="GO" id="GO:0007076">
    <property type="term" value="P:mitotic chromosome condensation"/>
    <property type="evidence" value="ECO:0007669"/>
    <property type="project" value="TreeGrafter"/>
</dbReference>
<keyword evidence="4" id="KW-0067">ATP-binding</keyword>
<dbReference type="SUPFAM" id="SSF75553">
    <property type="entry name" value="Smc hinge domain"/>
    <property type="match status" value="1"/>
</dbReference>
<organism evidence="11 12">
    <name type="scientific">Coemansia erecta</name>
    <dbReference type="NCBI Taxonomy" id="147472"/>
    <lineage>
        <taxon>Eukaryota</taxon>
        <taxon>Fungi</taxon>
        <taxon>Fungi incertae sedis</taxon>
        <taxon>Zoopagomycota</taxon>
        <taxon>Kickxellomycotina</taxon>
        <taxon>Kickxellomycetes</taxon>
        <taxon>Kickxellales</taxon>
        <taxon>Kickxellaceae</taxon>
        <taxon>Coemansia</taxon>
    </lineage>
</organism>
<reference evidence="11" key="1">
    <citation type="submission" date="2022-07" db="EMBL/GenBank/DDBJ databases">
        <title>Phylogenomic reconstructions and comparative analyses of Kickxellomycotina fungi.</title>
        <authorList>
            <person name="Reynolds N.K."/>
            <person name="Stajich J.E."/>
            <person name="Barry K."/>
            <person name="Grigoriev I.V."/>
            <person name="Crous P."/>
            <person name="Smith M.E."/>
        </authorList>
    </citation>
    <scope>NUCLEOTIDE SEQUENCE</scope>
    <source>
        <strain evidence="11">NBRC 32514</strain>
    </source>
</reference>
<dbReference type="InterPro" id="IPR010935">
    <property type="entry name" value="SMC_hinge"/>
</dbReference>
<comment type="caution">
    <text evidence="11">The sequence shown here is derived from an EMBL/GenBank/DDBJ whole genome shotgun (WGS) entry which is preliminary data.</text>
</comment>
<dbReference type="Pfam" id="PF06470">
    <property type="entry name" value="SMC_hinge"/>
    <property type="match status" value="1"/>
</dbReference>
<feature type="non-terminal residue" evidence="11">
    <location>
        <position position="1"/>
    </location>
</feature>
<evidence type="ECO:0000256" key="6">
    <source>
        <dbReference type="ARBA" id="ARBA00023067"/>
    </source>
</evidence>
<feature type="coiled-coil region" evidence="8">
    <location>
        <begin position="952"/>
        <end position="1007"/>
    </location>
</feature>
<dbReference type="Pfam" id="PF02463">
    <property type="entry name" value="SMC_N"/>
    <property type="match status" value="1"/>
</dbReference>
<dbReference type="Gene3D" id="3.30.70.1620">
    <property type="match status" value="1"/>
</dbReference>
<feature type="region of interest" description="Disordered" evidence="9">
    <location>
        <begin position="811"/>
        <end position="839"/>
    </location>
</feature>
<keyword evidence="5 8" id="KW-0175">Coiled coil</keyword>
<evidence type="ECO:0000256" key="2">
    <source>
        <dbReference type="ARBA" id="ARBA00006005"/>
    </source>
</evidence>
<comment type="subcellular location">
    <subcellularLocation>
        <location evidence="1">Nucleus</location>
    </subcellularLocation>
</comment>
<feature type="compositionally biased region" description="Low complexity" evidence="9">
    <location>
        <begin position="814"/>
        <end position="826"/>
    </location>
</feature>
<proteinExistence type="inferred from homology"/>
<dbReference type="Gene3D" id="3.40.50.300">
    <property type="entry name" value="P-loop containing nucleotide triphosphate hydrolases"/>
    <property type="match status" value="2"/>
</dbReference>
<evidence type="ECO:0000256" key="9">
    <source>
        <dbReference type="SAM" id="MobiDB-lite"/>
    </source>
</evidence>
<dbReference type="InterPro" id="IPR003395">
    <property type="entry name" value="RecF/RecN/SMC_N"/>
</dbReference>
<dbReference type="Gene3D" id="1.20.1060.20">
    <property type="match status" value="1"/>
</dbReference>
<name>A0A9W8CP85_9FUNG</name>
<dbReference type="InterPro" id="IPR024704">
    <property type="entry name" value="SMC"/>
</dbReference>
<dbReference type="FunFam" id="3.40.50.300:FF:000585">
    <property type="entry name" value="Structural maintenance of chromosomes 4"/>
    <property type="match status" value="1"/>
</dbReference>
<sequence length="1187" mass="129263">MTADDTVLHTPLAEAPAAESVLATPVAEAFTAQPAPEPQSPPDVAKPRLIITQMVLENFKSYAGRQVIGPFHRSFSAVVGPNGSGKSNVIDALLFVFGYRANKIRQGKLSELIHSSKNAGQLTQCMVSVHFKEVIDAPDGASSTDVPDSELVVSRTATHNNQSKYLVNGSTSTYAEVTAMLRHKGIDLDHKRFLILQGEVENIAQMKPMGQSDGDVGLLEYLEDIIGTSAYKPQIEAARTAVDDLNTARSERLHRVKIVEKEKNALVERRNEAVAFVRAENDVTRHKSQLFQKRLHESQAKAETLRTRFTDAQKAHANERTRAGDFRSALKELEQTRDVAAREAQTLDARARDAAQALARFEREEVQLQVNRKHVVGKAKKLRDATDKDAHATSQTRTTIAALEADAARGAAETADLEQRLETERATLEEIGEGLRGKTEALTAELGERQRELAPWREKIATHQSRLEIAQTELRLLDERAAAGGKLLETAKHELRRLRDVRVEKAQFAEARVEELAGVNDELEAADKAVQKAEGRVHVLRDAAAAARRSEEEARAALGATQAQSNVLKALLRQRDAGAIEGIHGRLGALGAIDDAYDVAVSSACGSSLDSIVVQTVRAGQQCVEYLRRNNVGRARFVILDTLRAPPAGPPRDTPEGVPRLYDLVRPADPRFAPAFYHAIGDTLVARDMEQARRVAYGRGRRFRVVSLDGAVLEAAGTMSGGGNRVARGAMSSRSATVDGGAVTEATVARLAAAREAADGECAEQQAALRTLQAKHKALQRRYDDLDALLPRLELELKAVDEQVQMAKRRARDLAAAQDQPAAEDTASTERRGQIEARAAAETSAITELQAECATLDSAIAALQERIMQAGGIRLRAQKAKVDGLLERITTVADERVRWDASLAKARSDLARAERAAATRAGQQAELDAQLEAVTAEIDAKSAASIELRGTADAARAAADTKREELDRVKDDLDARTAEANEVRAKEAALKRTLDDVERALADATRAVNYWSSEHDHLALHVIDDEDNDLDDAAAAAAAAAAEDSDSDAMAVDVPPATLPRLTPDALDALDAAALEARIEQLEARLQRSRPNLSVLAEYARRAREFRARSSELDAITTQRDTAQREIDGLRTRRLDEFMAGFSVISYRLKEMYQMVTLGGNAELELVDSLDPFSEGIVFSVMPPKKS</sequence>
<dbReference type="InterPro" id="IPR036277">
    <property type="entry name" value="SMC_hinge_sf"/>
</dbReference>
<keyword evidence="3" id="KW-0547">Nucleotide-binding</keyword>